<dbReference type="GO" id="GO:0070545">
    <property type="term" value="C:PeBoW complex"/>
    <property type="evidence" value="ECO:0007669"/>
    <property type="project" value="TreeGrafter"/>
</dbReference>
<sequence>MTKDTELPLMGFGNCFHGHIQLLDFTIYKNPHLLIRPGIYYPSIELSGQWIASGSTDGSVRIWEVETGRCLKVWQFDEAVKCVAWNPLPDFPILAAGMGIDLVFLNTELGTDEEQQRIEELLQLDNLPELDEAAAAIAKWLPDEKYGGIKIRHFKVHFAKTRSCS</sequence>
<dbReference type="Gene3D" id="2.130.10.10">
    <property type="entry name" value="YVTN repeat-like/Quinoprotein amine dehydrogenase"/>
    <property type="match status" value="1"/>
</dbReference>
<name>A0A8X7RXM1_BRACI</name>
<accession>A0A8X7RXM1</accession>
<dbReference type="Proteomes" id="UP000886595">
    <property type="component" value="Unassembled WGS sequence"/>
</dbReference>
<dbReference type="EMBL" id="JAAMPC010000009">
    <property type="protein sequence ID" value="KAG2295961.1"/>
    <property type="molecule type" value="Genomic_DNA"/>
</dbReference>
<dbReference type="OrthoDB" id="5571054at2759"/>
<dbReference type="InterPro" id="IPR019775">
    <property type="entry name" value="WD40_repeat_CS"/>
</dbReference>
<dbReference type="InterPro" id="IPR036322">
    <property type="entry name" value="WD40_repeat_dom_sf"/>
</dbReference>
<gene>
    <name evidence="4" type="ORF">Bca52824_042630</name>
</gene>
<dbReference type="PANTHER" id="PTHR17605">
    <property type="entry name" value="RIBOSOME BIOGENESIS PROTEIN BOP1 BLOCK OF PROLIFERATION 1 PROTEIN"/>
    <property type="match status" value="1"/>
</dbReference>
<evidence type="ECO:0000256" key="3">
    <source>
        <dbReference type="PROSITE-ProRule" id="PRU00221"/>
    </source>
</evidence>
<dbReference type="InterPro" id="IPR015943">
    <property type="entry name" value="WD40/YVTN_repeat-like_dom_sf"/>
</dbReference>
<dbReference type="InterPro" id="IPR028598">
    <property type="entry name" value="BOP1/Erb1"/>
</dbReference>
<keyword evidence="2" id="KW-0677">Repeat</keyword>
<dbReference type="GO" id="GO:0030687">
    <property type="term" value="C:preribosome, large subunit precursor"/>
    <property type="evidence" value="ECO:0007669"/>
    <property type="project" value="TreeGrafter"/>
</dbReference>
<comment type="caution">
    <text evidence="4">The sequence shown here is derived from an EMBL/GenBank/DDBJ whole genome shotgun (WGS) entry which is preliminary data.</text>
</comment>
<dbReference type="InterPro" id="IPR001680">
    <property type="entry name" value="WD40_rpt"/>
</dbReference>
<dbReference type="AlphaFoldDB" id="A0A8X7RXM1"/>
<reference evidence="4 5" key="1">
    <citation type="submission" date="2020-02" db="EMBL/GenBank/DDBJ databases">
        <authorList>
            <person name="Ma Q."/>
            <person name="Huang Y."/>
            <person name="Song X."/>
            <person name="Pei D."/>
        </authorList>
    </citation>
    <scope>NUCLEOTIDE SEQUENCE [LARGE SCALE GENOMIC DNA]</scope>
    <source>
        <strain evidence="4">Sxm20200214</strain>
        <tissue evidence="4">Leaf</tissue>
    </source>
</reference>
<dbReference type="GO" id="GO:0043021">
    <property type="term" value="F:ribonucleoprotein complex binding"/>
    <property type="evidence" value="ECO:0007669"/>
    <property type="project" value="TreeGrafter"/>
</dbReference>
<proteinExistence type="predicted"/>
<keyword evidence="1 3" id="KW-0853">WD repeat</keyword>
<keyword evidence="5" id="KW-1185">Reference proteome</keyword>
<evidence type="ECO:0000313" key="4">
    <source>
        <dbReference type="EMBL" id="KAG2295961.1"/>
    </source>
</evidence>
<protein>
    <submittedName>
        <fullName evidence="4">Uncharacterized protein</fullName>
    </submittedName>
</protein>
<dbReference type="PROSITE" id="PS50082">
    <property type="entry name" value="WD_REPEATS_2"/>
    <property type="match status" value="1"/>
</dbReference>
<evidence type="ECO:0000313" key="5">
    <source>
        <dbReference type="Proteomes" id="UP000886595"/>
    </source>
</evidence>
<evidence type="ECO:0000256" key="1">
    <source>
        <dbReference type="ARBA" id="ARBA00022574"/>
    </source>
</evidence>
<dbReference type="GO" id="GO:0000463">
    <property type="term" value="P:maturation of LSU-rRNA from tricistronic rRNA transcript (SSU-rRNA, 5.8S rRNA, LSU-rRNA)"/>
    <property type="evidence" value="ECO:0007669"/>
    <property type="project" value="TreeGrafter"/>
</dbReference>
<feature type="repeat" description="WD" evidence="3">
    <location>
        <begin position="47"/>
        <end position="73"/>
    </location>
</feature>
<evidence type="ECO:0000256" key="2">
    <source>
        <dbReference type="ARBA" id="ARBA00022737"/>
    </source>
</evidence>
<dbReference type="SUPFAM" id="SSF50978">
    <property type="entry name" value="WD40 repeat-like"/>
    <property type="match status" value="1"/>
</dbReference>
<dbReference type="Pfam" id="PF00400">
    <property type="entry name" value="WD40"/>
    <property type="match status" value="1"/>
</dbReference>
<organism evidence="4 5">
    <name type="scientific">Brassica carinata</name>
    <name type="common">Ethiopian mustard</name>
    <name type="synonym">Abyssinian cabbage</name>
    <dbReference type="NCBI Taxonomy" id="52824"/>
    <lineage>
        <taxon>Eukaryota</taxon>
        <taxon>Viridiplantae</taxon>
        <taxon>Streptophyta</taxon>
        <taxon>Embryophyta</taxon>
        <taxon>Tracheophyta</taxon>
        <taxon>Spermatophyta</taxon>
        <taxon>Magnoliopsida</taxon>
        <taxon>eudicotyledons</taxon>
        <taxon>Gunneridae</taxon>
        <taxon>Pentapetalae</taxon>
        <taxon>rosids</taxon>
        <taxon>malvids</taxon>
        <taxon>Brassicales</taxon>
        <taxon>Brassicaceae</taxon>
        <taxon>Brassiceae</taxon>
        <taxon>Brassica</taxon>
    </lineage>
</organism>
<dbReference type="PROSITE" id="PS00678">
    <property type="entry name" value="WD_REPEATS_1"/>
    <property type="match status" value="1"/>
</dbReference>
<dbReference type="PANTHER" id="PTHR17605:SF0">
    <property type="entry name" value="RIBOSOME BIOGENESIS PROTEIN BOP1"/>
    <property type="match status" value="1"/>
</dbReference>